<sequence>MHAETTPTSKQLLASWARIWQQKLNGKPADIKDAIGSHVKLFPKGNHSEVEARTKRTIAAHSGDPKTIRPLLNRAQATLRNL</sequence>
<protein>
    <submittedName>
        <fullName evidence="1">Uncharacterized protein</fullName>
    </submittedName>
</protein>
<dbReference type="AlphaFoldDB" id="A0A455W3G0"/>
<evidence type="ECO:0000313" key="1">
    <source>
        <dbReference type="EMBL" id="BBJ03784.1"/>
    </source>
</evidence>
<dbReference type="EMBL" id="AP019537">
    <property type="protein sequence ID" value="BBJ03784.1"/>
    <property type="molecule type" value="Genomic_DNA"/>
</dbReference>
<organism evidence="1">
    <name type="scientific">Marinobacter nauticus</name>
    <name type="common">Marinobacter hydrocarbonoclasticus</name>
    <name type="synonym">Marinobacter aquaeolei</name>
    <dbReference type="NCBI Taxonomy" id="2743"/>
    <lineage>
        <taxon>Bacteria</taxon>
        <taxon>Pseudomonadati</taxon>
        <taxon>Pseudomonadota</taxon>
        <taxon>Gammaproteobacteria</taxon>
        <taxon>Pseudomonadales</taxon>
        <taxon>Marinobacteraceae</taxon>
        <taxon>Marinobacter</taxon>
    </lineage>
</organism>
<accession>A0A455W3G0</accession>
<proteinExistence type="predicted"/>
<reference evidence="1" key="1">
    <citation type="submission" date="2019-03" db="EMBL/GenBank/DDBJ databases">
        <title>Whole genome analysis of nitrate-reducing bacteria Marinobacter hydrocarbonoclasticus YB03.</title>
        <authorList>
            <person name="Azam A.H."/>
            <person name="Yuk S.R."/>
            <person name="Kamarisima K."/>
            <person name="Miyanaga K."/>
            <person name="Tanji Y."/>
        </authorList>
    </citation>
    <scope>NUCLEOTIDE SEQUENCE</scope>
    <source>
        <strain evidence="1">YB03</strain>
    </source>
</reference>
<gene>
    <name evidence="1" type="ORF">YBY_16320</name>
</gene>
<name>A0A455W3G0_MARNT</name>